<dbReference type="OrthoDB" id="9797548at2"/>
<sequence>MKGLIKLGLVLAAVLLTGCVSYSQHELPPVQTWPPTANAPAQKPSAYLRTTALFQTNGGPANAAAGAPAALWEKAVADGFRQSNRFARVSTDKVDSDIYADATLYNNEQFSMASAIITGATFFIIPSTAKNTFTLETVFKDKDGKELGRIKKSESVRTWMHLVLIVGIPFQANTRDVVDALTRSTLDEAVQRKLF</sequence>
<dbReference type="Proteomes" id="UP000067111">
    <property type="component" value="Unassembled WGS sequence"/>
</dbReference>
<dbReference type="PROSITE" id="PS51257">
    <property type="entry name" value="PROKAR_LIPOPROTEIN"/>
    <property type="match status" value="1"/>
</dbReference>
<evidence type="ECO:0008006" key="3">
    <source>
        <dbReference type="Google" id="ProtNLM"/>
    </source>
</evidence>
<dbReference type="RefSeq" id="WP_060755516.1">
    <property type="nucleotide sequence ID" value="NZ_LRMR01000024.1"/>
</dbReference>
<protein>
    <recommendedName>
        <fullName evidence="3">Lipoprotein</fullName>
    </recommendedName>
</protein>
<name>A0A0X7K1L1_9PSED</name>
<evidence type="ECO:0000313" key="1">
    <source>
        <dbReference type="EMBL" id="KWU49537.1"/>
    </source>
</evidence>
<reference evidence="2" key="1">
    <citation type="submission" date="2016-01" db="EMBL/GenBank/DDBJ databases">
        <authorList>
            <person name="Gamez R.M."/>
            <person name="Rodriguez F."/>
            <person name="Bernal J.F."/>
            <person name="Agarwala R."/>
            <person name="Landsman D."/>
            <person name="Marino-Ramirez L."/>
        </authorList>
    </citation>
    <scope>NUCLEOTIDE SEQUENCE [LARGE SCALE GENOMIC DNA]</scope>
    <source>
        <strain evidence="2">Ps006</strain>
    </source>
</reference>
<dbReference type="AlphaFoldDB" id="A0A0X7K1L1"/>
<dbReference type="EMBL" id="LRMR01000024">
    <property type="protein sequence ID" value="KWU49537.1"/>
    <property type="molecule type" value="Genomic_DNA"/>
</dbReference>
<comment type="caution">
    <text evidence="1">The sequence shown here is derived from an EMBL/GenBank/DDBJ whole genome shotgun (WGS) entry which is preliminary data.</text>
</comment>
<accession>A0A0X7K1L1</accession>
<proteinExistence type="predicted"/>
<evidence type="ECO:0000313" key="2">
    <source>
        <dbReference type="Proteomes" id="UP000067111"/>
    </source>
</evidence>
<organism evidence="1 2">
    <name type="scientific">Pseudomonas palleroniana</name>
    <dbReference type="NCBI Taxonomy" id="191390"/>
    <lineage>
        <taxon>Bacteria</taxon>
        <taxon>Pseudomonadati</taxon>
        <taxon>Pseudomonadota</taxon>
        <taxon>Gammaproteobacteria</taxon>
        <taxon>Pseudomonadales</taxon>
        <taxon>Pseudomonadaceae</taxon>
        <taxon>Pseudomonas</taxon>
    </lineage>
</organism>
<gene>
    <name evidence="1" type="ORF">AWV77_17860</name>
</gene>